<proteinExistence type="predicted"/>
<comment type="caution">
    <text evidence="1">The sequence shown here is derived from an EMBL/GenBank/DDBJ whole genome shotgun (WGS) entry which is preliminary data.</text>
</comment>
<evidence type="ECO:0000313" key="2">
    <source>
        <dbReference type="Proteomes" id="UP000432089"/>
    </source>
</evidence>
<dbReference type="Proteomes" id="UP000432089">
    <property type="component" value="Unassembled WGS sequence"/>
</dbReference>
<keyword evidence="2" id="KW-1185">Reference proteome</keyword>
<evidence type="ECO:0000313" key="1">
    <source>
        <dbReference type="EMBL" id="KAB0679978.1"/>
    </source>
</evidence>
<organism evidence="1 2">
    <name type="scientific">Plantimonas leprariae</name>
    <dbReference type="NCBI Taxonomy" id="2615207"/>
    <lineage>
        <taxon>Bacteria</taxon>
        <taxon>Pseudomonadati</taxon>
        <taxon>Pseudomonadota</taxon>
        <taxon>Alphaproteobacteria</taxon>
        <taxon>Hyphomicrobiales</taxon>
        <taxon>Aurantimonadaceae</taxon>
        <taxon>Plantimonas</taxon>
    </lineage>
</organism>
<gene>
    <name evidence="1" type="ORF">F6X38_10420</name>
</gene>
<name>A0A7V7TWH6_9HYPH</name>
<dbReference type="PROSITE" id="PS51257">
    <property type="entry name" value="PROKAR_LIPOPROTEIN"/>
    <property type="match status" value="1"/>
</dbReference>
<sequence>MKFLLGLAPLAFLGGCMSTNPGSPLEAYSVPEARCAAIREHVPFDERNTSRDPTVGRGSFCDPATRYVRAEPPETDSPFYIVGAAVDAATY</sequence>
<reference evidence="1 2" key="1">
    <citation type="submission" date="2019-09" db="EMBL/GenBank/DDBJ databases">
        <title>YIM 132180 draft genome.</title>
        <authorList>
            <person name="Zhang K."/>
        </authorList>
    </citation>
    <scope>NUCLEOTIDE SEQUENCE [LARGE SCALE GENOMIC DNA]</scope>
    <source>
        <strain evidence="1 2">YIM 132180</strain>
    </source>
</reference>
<evidence type="ECO:0008006" key="3">
    <source>
        <dbReference type="Google" id="ProtNLM"/>
    </source>
</evidence>
<dbReference type="RefSeq" id="WP_150969669.1">
    <property type="nucleotide sequence ID" value="NZ_VZDO01000007.1"/>
</dbReference>
<accession>A0A7V7TWH6</accession>
<dbReference type="AlphaFoldDB" id="A0A7V7TWH6"/>
<protein>
    <recommendedName>
        <fullName evidence="3">Lipoprotein</fullName>
    </recommendedName>
</protein>
<dbReference type="EMBL" id="VZDO01000007">
    <property type="protein sequence ID" value="KAB0679978.1"/>
    <property type="molecule type" value="Genomic_DNA"/>
</dbReference>